<dbReference type="KEGG" id="tpal:117653696"/>
<dbReference type="PANTHER" id="PTHR16172:SF30">
    <property type="entry name" value="SUGAR BABY, ISOFORM C"/>
    <property type="match status" value="1"/>
</dbReference>
<name>A0A6P9ABD9_THRPL</name>
<gene>
    <name evidence="9 10 11" type="primary">LOC117653696</name>
</gene>
<feature type="transmembrane region" description="Helical" evidence="6">
    <location>
        <begin position="376"/>
        <end position="399"/>
    </location>
</feature>
<dbReference type="RefSeq" id="XP_034255428.1">
    <property type="nucleotide sequence ID" value="XM_034399537.1"/>
</dbReference>
<dbReference type="RefSeq" id="XP_034255429.1">
    <property type="nucleotide sequence ID" value="XM_034399538.1"/>
</dbReference>
<feature type="transmembrane region" description="Helical" evidence="6">
    <location>
        <begin position="39"/>
        <end position="62"/>
    </location>
</feature>
<feature type="transmembrane region" description="Helical" evidence="6">
    <location>
        <begin position="16"/>
        <end position="33"/>
    </location>
</feature>
<evidence type="ECO:0000256" key="4">
    <source>
        <dbReference type="ARBA" id="ARBA00022989"/>
    </source>
</evidence>
<feature type="transmembrane region" description="Helical" evidence="6">
    <location>
        <begin position="263"/>
        <end position="292"/>
    </location>
</feature>
<dbReference type="AlphaFoldDB" id="A0A6P9ABD9"/>
<feature type="transmembrane region" description="Helical" evidence="6">
    <location>
        <begin position="333"/>
        <end position="355"/>
    </location>
</feature>
<feature type="transmembrane region" description="Helical" evidence="6">
    <location>
        <begin position="419"/>
        <end position="440"/>
    </location>
</feature>
<organism evidence="9">
    <name type="scientific">Thrips palmi</name>
    <name type="common">Melon thrips</name>
    <dbReference type="NCBI Taxonomy" id="161013"/>
    <lineage>
        <taxon>Eukaryota</taxon>
        <taxon>Metazoa</taxon>
        <taxon>Ecdysozoa</taxon>
        <taxon>Arthropoda</taxon>
        <taxon>Hexapoda</taxon>
        <taxon>Insecta</taxon>
        <taxon>Pterygota</taxon>
        <taxon>Neoptera</taxon>
        <taxon>Paraneoptera</taxon>
        <taxon>Thysanoptera</taxon>
        <taxon>Terebrantia</taxon>
        <taxon>Thripoidea</taxon>
        <taxon>Thripidae</taxon>
        <taxon>Thrips</taxon>
    </lineage>
</organism>
<feature type="transmembrane region" description="Helical" evidence="6">
    <location>
        <begin position="538"/>
        <end position="557"/>
    </location>
</feature>
<keyword evidence="5 6" id="KW-0472">Membrane</keyword>
<dbReference type="GO" id="GO:0022857">
    <property type="term" value="F:transmembrane transporter activity"/>
    <property type="evidence" value="ECO:0007669"/>
    <property type="project" value="InterPro"/>
</dbReference>
<evidence type="ECO:0000256" key="5">
    <source>
        <dbReference type="ARBA" id="ARBA00023136"/>
    </source>
</evidence>
<dbReference type="GeneID" id="117653696"/>
<evidence type="ECO:0000313" key="8">
    <source>
        <dbReference type="Proteomes" id="UP000515158"/>
    </source>
</evidence>
<feature type="domain" description="Major facilitator superfamily (MFS) profile" evidence="7">
    <location>
        <begin position="377"/>
        <end position="603"/>
    </location>
</feature>
<evidence type="ECO:0000259" key="7">
    <source>
        <dbReference type="PROSITE" id="PS50850"/>
    </source>
</evidence>
<feature type="transmembrane region" description="Helical" evidence="6">
    <location>
        <begin position="510"/>
        <end position="532"/>
    </location>
</feature>
<reference evidence="9 10" key="1">
    <citation type="submission" date="2025-04" db="UniProtKB">
        <authorList>
            <consortium name="RefSeq"/>
        </authorList>
    </citation>
    <scope>IDENTIFICATION</scope>
    <source>
        <tissue evidence="9 10">Total insect</tissue>
    </source>
</reference>
<dbReference type="PANTHER" id="PTHR16172">
    <property type="entry name" value="MAJOR FACILITATOR SUPERFAMILY DOMAIN-CONTAINING PROTEIN 6-LIKE"/>
    <property type="match status" value="1"/>
</dbReference>
<sequence>MACSVDKSLLPMKAHYFLFNAGSAPIVPFLPVYARQLGFSSFVVGTIYAVLPIFGMLSKPLFGAVADYFKQQKPLFLLFQLLSAIALFTIQFVPEVPTKNPVELHCHQETNLVMCNPFDPSATDRVAKESQRNGTVLCHVECDIGLNSSFYQDLCKDWNYRQYCAAPGNFSKEIAAGFLNMSIAPSVLQMTVELPLAHHERVGNCTFLKVHNAIMPDKTPVIPYCNTALQKLNCNAVCDNSAVMDLITRPADENYSPAMSYQFWLFFFLLIVAWSSMAVVGSVGDAICFGMLGDKPNHFGQQRLWGAVGWGLFTVIAGFVVDELSKTQFKKDYTIAFYFVIFNVFLSIVVSYQLKYTQTHISRNILRDVGLMFSEARILVFIAWCIIVGINTGILWQFLFWHLEDLAGIDRDWIKALEGLAAGVQCFGGELPFFFLSGWIIKRLGHVHVMTLVLLSFGIRFILYSVLSNPWLCLPIELLQGVTFGLFYSTMASYASILSAPGTEATVQGLVGAVFEGIGVSLGSFIGGAVFYAYSGAVMFGIFGGLSVVFALLHAGIQLHLAKLPSSPAGGKESSVSNMPRANNAEQLERFVKIDPCAHDIAC</sequence>
<feature type="transmembrane region" description="Helical" evidence="6">
    <location>
        <begin position="447"/>
        <end position="466"/>
    </location>
</feature>
<proteinExistence type="inferred from homology"/>
<dbReference type="RefSeq" id="XP_034255430.1">
    <property type="nucleotide sequence ID" value="XM_034399539.1"/>
</dbReference>
<evidence type="ECO:0000313" key="9">
    <source>
        <dbReference type="RefSeq" id="XP_034255428.1"/>
    </source>
</evidence>
<dbReference type="Proteomes" id="UP000515158">
    <property type="component" value="Unplaced"/>
</dbReference>
<evidence type="ECO:0000313" key="10">
    <source>
        <dbReference type="RefSeq" id="XP_034255429.1"/>
    </source>
</evidence>
<accession>A0A6P9ABD9</accession>
<dbReference type="GO" id="GO:0016020">
    <property type="term" value="C:membrane"/>
    <property type="evidence" value="ECO:0007669"/>
    <property type="project" value="UniProtKB-SubCell"/>
</dbReference>
<keyword evidence="8" id="KW-1185">Reference proteome</keyword>
<evidence type="ECO:0000313" key="11">
    <source>
        <dbReference type="RefSeq" id="XP_034255430.1"/>
    </source>
</evidence>
<dbReference type="SUPFAM" id="SSF103473">
    <property type="entry name" value="MFS general substrate transporter"/>
    <property type="match status" value="1"/>
</dbReference>
<evidence type="ECO:0000256" key="3">
    <source>
        <dbReference type="ARBA" id="ARBA00022692"/>
    </source>
</evidence>
<comment type="subcellular location">
    <subcellularLocation>
        <location evidence="1">Membrane</location>
        <topology evidence="1">Multi-pass membrane protein</topology>
    </subcellularLocation>
</comment>
<dbReference type="OrthoDB" id="515887at2759"/>
<keyword evidence="3 6" id="KW-0812">Transmembrane</keyword>
<dbReference type="InterPro" id="IPR020846">
    <property type="entry name" value="MFS_dom"/>
</dbReference>
<dbReference type="PROSITE" id="PS50850">
    <property type="entry name" value="MFS"/>
    <property type="match status" value="1"/>
</dbReference>
<evidence type="ECO:0000256" key="6">
    <source>
        <dbReference type="SAM" id="Phobius"/>
    </source>
</evidence>
<keyword evidence="4 6" id="KW-1133">Transmembrane helix</keyword>
<evidence type="ECO:0000256" key="2">
    <source>
        <dbReference type="ARBA" id="ARBA00005241"/>
    </source>
</evidence>
<dbReference type="Gene3D" id="1.20.1250.20">
    <property type="entry name" value="MFS general substrate transporter like domains"/>
    <property type="match status" value="3"/>
</dbReference>
<feature type="transmembrane region" description="Helical" evidence="6">
    <location>
        <begin position="74"/>
        <end position="93"/>
    </location>
</feature>
<comment type="similarity">
    <text evidence="2">Belongs to the major facilitator superfamily. MFSD6 family.</text>
</comment>
<feature type="transmembrane region" description="Helical" evidence="6">
    <location>
        <begin position="304"/>
        <end position="321"/>
    </location>
</feature>
<dbReference type="CTD" id="39314"/>
<protein>
    <submittedName>
        <fullName evidence="9 10">Major facilitator superfamily domain-containing protein 6 isoform X1</fullName>
    </submittedName>
</protein>
<dbReference type="CDD" id="cd17335">
    <property type="entry name" value="MFS_MFSD6"/>
    <property type="match status" value="1"/>
</dbReference>
<dbReference type="InterPro" id="IPR024989">
    <property type="entry name" value="MFS_assoc_dom"/>
</dbReference>
<feature type="transmembrane region" description="Helical" evidence="6">
    <location>
        <begin position="478"/>
        <end position="498"/>
    </location>
</feature>
<evidence type="ECO:0000256" key="1">
    <source>
        <dbReference type="ARBA" id="ARBA00004141"/>
    </source>
</evidence>
<dbReference type="Pfam" id="PF12832">
    <property type="entry name" value="MFS_1_like"/>
    <property type="match status" value="1"/>
</dbReference>
<dbReference type="InterPro" id="IPR051717">
    <property type="entry name" value="MFS_MFSD6"/>
</dbReference>
<dbReference type="InterPro" id="IPR036259">
    <property type="entry name" value="MFS_trans_sf"/>
</dbReference>